<evidence type="ECO:0000313" key="2">
    <source>
        <dbReference type="EMBL" id="MDC7695166.1"/>
    </source>
</evidence>
<dbReference type="InterPro" id="IPR025494">
    <property type="entry name" value="DUF4385"/>
</dbReference>
<evidence type="ECO:0000313" key="3">
    <source>
        <dbReference type="Proteomes" id="UP001216595"/>
    </source>
</evidence>
<protein>
    <submittedName>
        <fullName evidence="2">DUF4385 family protein</fullName>
    </submittedName>
</protein>
<sequence length="125" mass="14198">MSERLPPVTVAQTAPHGWPDDARARVSRHAPEEPLKSSSRLLEPYRSQMSPHWRYKTPELARESAERLYAMFEAYLLADDLTGAQMACRLLGMGARRARAYGSDAPFMDAWRQAEAHRAYGEHRG</sequence>
<gene>
    <name evidence="2" type="ORF">PQU94_12835</name>
</gene>
<feature type="compositionally biased region" description="Basic and acidic residues" evidence="1">
    <location>
        <begin position="18"/>
        <end position="35"/>
    </location>
</feature>
<proteinExistence type="predicted"/>
<dbReference type="EMBL" id="JAQQKW010000007">
    <property type="protein sequence ID" value="MDC7695166.1"/>
    <property type="molecule type" value="Genomic_DNA"/>
</dbReference>
<comment type="caution">
    <text evidence="2">The sequence shown here is derived from an EMBL/GenBank/DDBJ whole genome shotgun (WGS) entry which is preliminary data.</text>
</comment>
<dbReference type="Proteomes" id="UP001216595">
    <property type="component" value="Unassembled WGS sequence"/>
</dbReference>
<reference evidence="2 3" key="1">
    <citation type="submission" date="2023-01" db="EMBL/GenBank/DDBJ databases">
        <title>Novel species of the genus Asticcacaulis isolated from rivers.</title>
        <authorList>
            <person name="Lu H."/>
        </authorList>
    </citation>
    <scope>NUCLEOTIDE SEQUENCE [LARGE SCALE GENOMIC DNA]</scope>
    <source>
        <strain evidence="2 3">DXS10W</strain>
    </source>
</reference>
<accession>A0ABT5IG49</accession>
<organism evidence="2 3">
    <name type="scientific">Asticcacaulis currens</name>
    <dbReference type="NCBI Taxonomy" id="2984210"/>
    <lineage>
        <taxon>Bacteria</taxon>
        <taxon>Pseudomonadati</taxon>
        <taxon>Pseudomonadota</taxon>
        <taxon>Alphaproteobacteria</taxon>
        <taxon>Caulobacterales</taxon>
        <taxon>Caulobacteraceae</taxon>
        <taxon>Asticcacaulis</taxon>
    </lineage>
</organism>
<feature type="region of interest" description="Disordered" evidence="1">
    <location>
        <begin position="1"/>
        <end position="41"/>
    </location>
</feature>
<dbReference type="Pfam" id="PF14328">
    <property type="entry name" value="DUF4385"/>
    <property type="match status" value="1"/>
</dbReference>
<keyword evidence="3" id="KW-1185">Reference proteome</keyword>
<dbReference type="RefSeq" id="WP_272741848.1">
    <property type="nucleotide sequence ID" value="NZ_JAQQKW010000007.1"/>
</dbReference>
<name>A0ABT5IG49_9CAUL</name>
<evidence type="ECO:0000256" key="1">
    <source>
        <dbReference type="SAM" id="MobiDB-lite"/>
    </source>
</evidence>